<feature type="region of interest" description="Disordered" evidence="1">
    <location>
        <begin position="52"/>
        <end position="105"/>
    </location>
</feature>
<comment type="caution">
    <text evidence="2">The sequence shown here is derived from an EMBL/GenBank/DDBJ whole genome shotgun (WGS) entry which is preliminary data.</text>
</comment>
<feature type="compositionally biased region" description="Basic and acidic residues" evidence="1">
    <location>
        <begin position="83"/>
        <end position="103"/>
    </location>
</feature>
<evidence type="ECO:0000256" key="1">
    <source>
        <dbReference type="SAM" id="MobiDB-lite"/>
    </source>
</evidence>
<accession>A0ABV4Y9X0</accession>
<gene>
    <name evidence="2" type="ORF">ACE1B6_10060</name>
</gene>
<proteinExistence type="predicted"/>
<keyword evidence="3" id="KW-1185">Reference proteome</keyword>
<protein>
    <submittedName>
        <fullName evidence="2">Uncharacterized protein</fullName>
    </submittedName>
</protein>
<dbReference type="Proteomes" id="UP001576776">
    <property type="component" value="Unassembled WGS sequence"/>
</dbReference>
<organism evidence="2 3">
    <name type="scientific">Floridaenema fluviatile BLCC-F154</name>
    <dbReference type="NCBI Taxonomy" id="3153640"/>
    <lineage>
        <taxon>Bacteria</taxon>
        <taxon>Bacillati</taxon>
        <taxon>Cyanobacteriota</taxon>
        <taxon>Cyanophyceae</taxon>
        <taxon>Oscillatoriophycideae</taxon>
        <taxon>Aerosakkonematales</taxon>
        <taxon>Aerosakkonemataceae</taxon>
        <taxon>Floridanema</taxon>
        <taxon>Floridanema fluviatile</taxon>
    </lineage>
</organism>
<name>A0ABV4Y9X0_9CYAN</name>
<reference evidence="2 3" key="1">
    <citation type="submission" date="2024-09" db="EMBL/GenBank/DDBJ databases">
        <title>Floridaenema gen nov. (Aerosakkonemataceae, Aerosakkonematales ord. nov., Cyanobacteria) from benthic tropical and subtropical fresh waters, with the description of four new species.</title>
        <authorList>
            <person name="Moretto J.A."/>
            <person name="Berthold D.E."/>
            <person name="Lefler F.W."/>
            <person name="Huang I.-S."/>
            <person name="Laughinghouse H. IV."/>
        </authorList>
    </citation>
    <scope>NUCLEOTIDE SEQUENCE [LARGE SCALE GENOMIC DNA]</scope>
    <source>
        <strain evidence="2 3">BLCC-F154</strain>
    </source>
</reference>
<evidence type="ECO:0000313" key="2">
    <source>
        <dbReference type="EMBL" id="MFB2935614.1"/>
    </source>
</evidence>
<dbReference type="RefSeq" id="WP_413257114.1">
    <property type="nucleotide sequence ID" value="NZ_JBHFNS010000042.1"/>
</dbReference>
<dbReference type="EMBL" id="JBHFNS010000042">
    <property type="protein sequence ID" value="MFB2935614.1"/>
    <property type="molecule type" value="Genomic_DNA"/>
</dbReference>
<feature type="compositionally biased region" description="Polar residues" evidence="1">
    <location>
        <begin position="52"/>
        <end position="82"/>
    </location>
</feature>
<evidence type="ECO:0000313" key="3">
    <source>
        <dbReference type="Proteomes" id="UP001576776"/>
    </source>
</evidence>
<sequence>MVSSDDAIIDRKYADASTLDEEYQVKVIKSNWLILGTMGLLFLGACSNSPQANNSAKNVETATNTASSPKTEVANSAESATVDNHKHGSHKHDESQAGKEHSHGGQVVETGKYHLELVSEKEAAGIHLDFYLKSGEKHETVPNAKVTAQVQLPDGTEKTLDLKYDSQGQHYAAVLPGNASDRYQVKVTADLGSEKVDGRFTINK</sequence>